<feature type="transmembrane region" description="Helical" evidence="6">
    <location>
        <begin position="624"/>
        <end position="644"/>
    </location>
</feature>
<proteinExistence type="predicted"/>
<dbReference type="InterPro" id="IPR011701">
    <property type="entry name" value="MFS"/>
</dbReference>
<dbReference type="GO" id="GO:0016020">
    <property type="term" value="C:membrane"/>
    <property type="evidence" value="ECO:0007669"/>
    <property type="project" value="UniProtKB-SubCell"/>
</dbReference>
<name>D7FU92_ECTSI</name>
<feature type="transmembrane region" description="Helical" evidence="6">
    <location>
        <begin position="144"/>
        <end position="162"/>
    </location>
</feature>
<feature type="transmembrane region" description="Helical" evidence="6">
    <location>
        <begin position="553"/>
        <end position="571"/>
    </location>
</feature>
<dbReference type="Gene3D" id="1.20.1250.20">
    <property type="entry name" value="MFS general substrate transporter like domains"/>
    <property type="match status" value="2"/>
</dbReference>
<feature type="compositionally biased region" description="Low complexity" evidence="5">
    <location>
        <begin position="355"/>
        <end position="375"/>
    </location>
</feature>
<evidence type="ECO:0000256" key="4">
    <source>
        <dbReference type="ARBA" id="ARBA00023136"/>
    </source>
</evidence>
<evidence type="ECO:0000256" key="1">
    <source>
        <dbReference type="ARBA" id="ARBA00004141"/>
    </source>
</evidence>
<feature type="transmembrane region" description="Helical" evidence="6">
    <location>
        <begin position="451"/>
        <end position="473"/>
    </location>
</feature>
<sequence>MGFNIAFTTIAEENGLTETEKGLTLSSYYFGFTVSQVPGGYMAKRCGGKATLGLCFLLWFPLSAALASSIRSGYAAPVVVGCRLGIGLAQGMFLPAAQSVLGHWIPARRRGRHFAFAMSGMFAGAAIAMVTVPPIVSRFGAHTAFYVAAVMGAAWLAVWICLGSDAPHSRREGEKFNTKALRPREGVGVTAGEDTDVDGTTRAGSEDGLPRPDAGDGSCWVAAGLGEGGPGDWSFQNPAAGSPSVCRDPALLRSSNHGSGCSAERGGGGGGVCLDCVERAPTEADAAAGRVVDPEPIPPGGGDDTPVGDACGGGGPACGHKSTVVCGLLVAKSAALSWDESKKVAVVCDGRTEGAPPADAASATSTDSDTRAAIAGGDGGDSGRTTGGGDGGGSSDDSGSSHAASLAALEGVCEPSSSGRGGRAAAKTTVVKAFERTAAPFPWRAMAACPAAWAFVAGNVGAGMGINVVMSWLPTYYEEFVLVDLEDIHIAELLSPYLTMMAFSVLGGVSYSWLVNGRGLPRARSSKLVAGAAFSLSVAVFPCMGLPRSCAAATVVSSLALASAALSRGGWSTNHMEIAAPEHAAMLYSVANSISAAASVLGISLTGKLLDTFGGGGEPQAWTAAMGTIGALCGACGVLFVLFARGDEVLFPATAGDADLADVEEGNEKREGGGAGEWGWGWRCCRKEDGMPSEWPRPLGWSDENSRRRWGQKG</sequence>
<feature type="compositionally biased region" description="Gly residues" evidence="5">
    <location>
        <begin position="376"/>
        <end position="394"/>
    </location>
</feature>
<protein>
    <recommendedName>
        <fullName evidence="9">Major facilitator superfamily (MFS) profile domain-containing protein</fullName>
    </recommendedName>
</protein>
<feature type="compositionally biased region" description="Basic and acidic residues" evidence="5">
    <location>
        <begin position="204"/>
        <end position="214"/>
    </location>
</feature>
<feature type="region of interest" description="Disordered" evidence="5">
    <location>
        <begin position="352"/>
        <end position="401"/>
    </location>
</feature>
<feature type="transmembrane region" description="Helical" evidence="6">
    <location>
        <begin position="583"/>
        <end position="604"/>
    </location>
</feature>
<feature type="transmembrane region" description="Helical" evidence="6">
    <location>
        <begin position="493"/>
        <end position="516"/>
    </location>
</feature>
<feature type="transmembrane region" description="Helical" evidence="6">
    <location>
        <begin position="528"/>
        <end position="547"/>
    </location>
</feature>
<evidence type="ECO:0008006" key="9">
    <source>
        <dbReference type="Google" id="ProtNLM"/>
    </source>
</evidence>
<dbReference type="PANTHER" id="PTHR11662:SF282">
    <property type="entry name" value="ANION TRANSPORTER 5-RELATED"/>
    <property type="match status" value="1"/>
</dbReference>
<keyword evidence="2 6" id="KW-0812">Transmembrane</keyword>
<dbReference type="InterPro" id="IPR036259">
    <property type="entry name" value="MFS_trans_sf"/>
</dbReference>
<feature type="transmembrane region" description="Helical" evidence="6">
    <location>
        <begin position="114"/>
        <end position="132"/>
    </location>
</feature>
<dbReference type="OrthoDB" id="188654at2759"/>
<dbReference type="Proteomes" id="UP000002630">
    <property type="component" value="Linkage Group LG13"/>
</dbReference>
<dbReference type="PANTHER" id="PTHR11662">
    <property type="entry name" value="SOLUTE CARRIER FAMILY 17"/>
    <property type="match status" value="1"/>
</dbReference>
<organism evidence="7 8">
    <name type="scientific">Ectocarpus siliculosus</name>
    <name type="common">Brown alga</name>
    <name type="synonym">Conferva siliculosa</name>
    <dbReference type="NCBI Taxonomy" id="2880"/>
    <lineage>
        <taxon>Eukaryota</taxon>
        <taxon>Sar</taxon>
        <taxon>Stramenopiles</taxon>
        <taxon>Ochrophyta</taxon>
        <taxon>PX clade</taxon>
        <taxon>Phaeophyceae</taxon>
        <taxon>Ectocarpales</taxon>
        <taxon>Ectocarpaceae</taxon>
        <taxon>Ectocarpus</taxon>
    </lineage>
</organism>
<keyword evidence="8" id="KW-1185">Reference proteome</keyword>
<comment type="subcellular location">
    <subcellularLocation>
        <location evidence="1">Membrane</location>
        <topology evidence="1">Multi-pass membrane protein</topology>
    </subcellularLocation>
</comment>
<keyword evidence="3 6" id="KW-1133">Transmembrane helix</keyword>
<evidence type="ECO:0000313" key="8">
    <source>
        <dbReference type="Proteomes" id="UP000002630"/>
    </source>
</evidence>
<dbReference type="EMBL" id="FN648452">
    <property type="protein sequence ID" value="CBJ31619.1"/>
    <property type="molecule type" value="Genomic_DNA"/>
</dbReference>
<dbReference type="STRING" id="2880.D7FU92"/>
<keyword evidence="4 6" id="KW-0472">Membrane</keyword>
<dbReference type="AlphaFoldDB" id="D7FU92"/>
<feature type="region of interest" description="Disordered" evidence="5">
    <location>
        <begin position="691"/>
        <end position="714"/>
    </location>
</feature>
<accession>D7FU92</accession>
<evidence type="ECO:0000313" key="7">
    <source>
        <dbReference type="EMBL" id="CBJ31619.1"/>
    </source>
</evidence>
<evidence type="ECO:0000256" key="5">
    <source>
        <dbReference type="SAM" id="MobiDB-lite"/>
    </source>
</evidence>
<gene>
    <name evidence="7" type="ORF">Esi_0269_0006</name>
</gene>
<reference evidence="7 8" key="1">
    <citation type="journal article" date="2010" name="Nature">
        <title>The Ectocarpus genome and the independent evolution of multicellularity in brown algae.</title>
        <authorList>
            <person name="Cock J.M."/>
            <person name="Sterck L."/>
            <person name="Rouze P."/>
            <person name="Scornet D."/>
            <person name="Allen A.E."/>
            <person name="Amoutzias G."/>
            <person name="Anthouard V."/>
            <person name="Artiguenave F."/>
            <person name="Aury J.M."/>
            <person name="Badger J.H."/>
            <person name="Beszteri B."/>
            <person name="Billiau K."/>
            <person name="Bonnet E."/>
            <person name="Bothwell J.H."/>
            <person name="Bowler C."/>
            <person name="Boyen C."/>
            <person name="Brownlee C."/>
            <person name="Carrano C.J."/>
            <person name="Charrier B."/>
            <person name="Cho G.Y."/>
            <person name="Coelho S.M."/>
            <person name="Collen J."/>
            <person name="Corre E."/>
            <person name="Da Silva C."/>
            <person name="Delage L."/>
            <person name="Delaroque N."/>
            <person name="Dittami S.M."/>
            <person name="Doulbeau S."/>
            <person name="Elias M."/>
            <person name="Farnham G."/>
            <person name="Gachon C.M."/>
            <person name="Gschloessl B."/>
            <person name="Heesch S."/>
            <person name="Jabbari K."/>
            <person name="Jubin C."/>
            <person name="Kawai H."/>
            <person name="Kimura K."/>
            <person name="Kloareg B."/>
            <person name="Kupper F.C."/>
            <person name="Lang D."/>
            <person name="Le Bail A."/>
            <person name="Leblanc C."/>
            <person name="Lerouge P."/>
            <person name="Lohr M."/>
            <person name="Lopez P.J."/>
            <person name="Martens C."/>
            <person name="Maumus F."/>
            <person name="Michel G."/>
            <person name="Miranda-Saavedra D."/>
            <person name="Morales J."/>
            <person name="Moreau H."/>
            <person name="Motomura T."/>
            <person name="Nagasato C."/>
            <person name="Napoli C.A."/>
            <person name="Nelson D.R."/>
            <person name="Nyvall-Collen P."/>
            <person name="Peters A.F."/>
            <person name="Pommier C."/>
            <person name="Potin P."/>
            <person name="Poulain J."/>
            <person name="Quesneville H."/>
            <person name="Read B."/>
            <person name="Rensing S.A."/>
            <person name="Ritter A."/>
            <person name="Rousvoal S."/>
            <person name="Samanta M."/>
            <person name="Samson G."/>
            <person name="Schroeder D.C."/>
            <person name="Segurens B."/>
            <person name="Strittmatter M."/>
            <person name="Tonon T."/>
            <person name="Tregear J.W."/>
            <person name="Valentin K."/>
            <person name="von Dassow P."/>
            <person name="Yamagishi T."/>
            <person name="Van de Peer Y."/>
            <person name="Wincker P."/>
        </authorList>
    </citation>
    <scope>NUCLEOTIDE SEQUENCE [LARGE SCALE GENOMIC DNA]</scope>
    <source>
        <strain evidence="8">Ec32 / CCAP1310/4</strain>
    </source>
</reference>
<evidence type="ECO:0000256" key="2">
    <source>
        <dbReference type="ARBA" id="ARBA00022692"/>
    </source>
</evidence>
<evidence type="ECO:0000256" key="6">
    <source>
        <dbReference type="SAM" id="Phobius"/>
    </source>
</evidence>
<dbReference type="eggNOG" id="KOG2532">
    <property type="taxonomic scope" value="Eukaryota"/>
</dbReference>
<dbReference type="GO" id="GO:0022857">
    <property type="term" value="F:transmembrane transporter activity"/>
    <property type="evidence" value="ECO:0007669"/>
    <property type="project" value="InterPro"/>
</dbReference>
<dbReference type="InParanoid" id="D7FU92"/>
<dbReference type="Pfam" id="PF07690">
    <property type="entry name" value="MFS_1"/>
    <property type="match status" value="1"/>
</dbReference>
<feature type="region of interest" description="Disordered" evidence="5">
    <location>
        <begin position="186"/>
        <end position="219"/>
    </location>
</feature>
<dbReference type="InterPro" id="IPR050382">
    <property type="entry name" value="MFS_Na/Anion_cotransporter"/>
</dbReference>
<dbReference type="SUPFAM" id="SSF103473">
    <property type="entry name" value="MFS general substrate transporter"/>
    <property type="match status" value="1"/>
</dbReference>
<evidence type="ECO:0000256" key="3">
    <source>
        <dbReference type="ARBA" id="ARBA00022989"/>
    </source>
</evidence>
<feature type="transmembrane region" description="Helical" evidence="6">
    <location>
        <begin position="50"/>
        <end position="68"/>
    </location>
</feature>
<dbReference type="EMBL" id="FN649738">
    <property type="protein sequence ID" value="CBJ31619.1"/>
    <property type="molecule type" value="Genomic_DNA"/>
</dbReference>